<keyword evidence="11" id="KW-1185">Reference proteome</keyword>
<dbReference type="InterPro" id="IPR000581">
    <property type="entry name" value="ILV_EDD_N"/>
</dbReference>
<dbReference type="FunFam" id="3.50.30.80:FF:000001">
    <property type="entry name" value="Dihydroxy-acid dehydratase"/>
    <property type="match status" value="1"/>
</dbReference>
<dbReference type="Gene3D" id="3.50.30.80">
    <property type="entry name" value="IlvD/EDD C-terminal domain-like"/>
    <property type="match status" value="1"/>
</dbReference>
<keyword evidence="7" id="KW-0028">Amino-acid biosynthesis</keyword>
<dbReference type="AlphaFoldDB" id="A0A918A3X7"/>
<organism evidence="10 11">
    <name type="scientific">Nonomuraea glycinis</name>
    <dbReference type="NCBI Taxonomy" id="2047744"/>
    <lineage>
        <taxon>Bacteria</taxon>
        <taxon>Bacillati</taxon>
        <taxon>Actinomycetota</taxon>
        <taxon>Actinomycetes</taxon>
        <taxon>Streptosporangiales</taxon>
        <taxon>Streptosporangiaceae</taxon>
        <taxon>Nonomuraea</taxon>
    </lineage>
</organism>
<keyword evidence="5" id="KW-0411">Iron-sulfur</keyword>
<dbReference type="Pfam" id="PF24877">
    <property type="entry name" value="ILV_EDD_C"/>
    <property type="match status" value="1"/>
</dbReference>
<dbReference type="SUPFAM" id="SSF143975">
    <property type="entry name" value="IlvD/EDD N-terminal domain-like"/>
    <property type="match status" value="1"/>
</dbReference>
<dbReference type="EMBL" id="BMNK01000004">
    <property type="protein sequence ID" value="GGP06635.1"/>
    <property type="molecule type" value="Genomic_DNA"/>
</dbReference>
<dbReference type="NCBIfam" id="NF009560">
    <property type="entry name" value="PRK13017.1"/>
    <property type="match status" value="1"/>
</dbReference>
<dbReference type="GO" id="GO:0051537">
    <property type="term" value="F:2 iron, 2 sulfur cluster binding"/>
    <property type="evidence" value="ECO:0007669"/>
    <property type="project" value="UniProtKB-KW"/>
</dbReference>
<dbReference type="SUPFAM" id="SSF52016">
    <property type="entry name" value="LeuD/IlvD-like"/>
    <property type="match status" value="1"/>
</dbReference>
<proteinExistence type="inferred from homology"/>
<evidence type="ECO:0000256" key="6">
    <source>
        <dbReference type="ARBA" id="ARBA00023239"/>
    </source>
</evidence>
<dbReference type="GO" id="GO:0016836">
    <property type="term" value="F:hydro-lyase activity"/>
    <property type="evidence" value="ECO:0007669"/>
    <property type="project" value="UniProtKB-ARBA"/>
</dbReference>
<dbReference type="RefSeq" id="WP_189139276.1">
    <property type="nucleotide sequence ID" value="NZ_BMNK01000004.1"/>
</dbReference>
<protein>
    <submittedName>
        <fullName evidence="10">Dihydroxy-acid dehydratase</fullName>
    </submittedName>
</protein>
<keyword evidence="3" id="KW-0479">Metal-binding</keyword>
<keyword evidence="7" id="KW-0100">Branched-chain amino acid biosynthesis</keyword>
<dbReference type="PANTHER" id="PTHR43183:SF1">
    <property type="entry name" value="HYPOTHETICAL DIHYDROXY-ACID DEHYDRATASE (EUROFUNG)-RELATED"/>
    <property type="match status" value="1"/>
</dbReference>
<evidence type="ECO:0000259" key="9">
    <source>
        <dbReference type="Pfam" id="PF24877"/>
    </source>
</evidence>
<gene>
    <name evidence="10" type="ORF">GCM10012278_31130</name>
</gene>
<evidence type="ECO:0000313" key="10">
    <source>
        <dbReference type="EMBL" id="GGP06635.1"/>
    </source>
</evidence>
<evidence type="ECO:0000313" key="11">
    <source>
        <dbReference type="Proteomes" id="UP000660745"/>
    </source>
</evidence>
<reference evidence="10" key="2">
    <citation type="submission" date="2020-09" db="EMBL/GenBank/DDBJ databases">
        <authorList>
            <person name="Sun Q."/>
            <person name="Zhou Y."/>
        </authorList>
    </citation>
    <scope>NUCLEOTIDE SEQUENCE</scope>
    <source>
        <strain evidence="10">CGMCC 4.7430</strain>
    </source>
</reference>
<dbReference type="Pfam" id="PF00920">
    <property type="entry name" value="ILVD_EDD_N"/>
    <property type="match status" value="1"/>
</dbReference>
<evidence type="ECO:0000256" key="7">
    <source>
        <dbReference type="ARBA" id="ARBA00023304"/>
    </source>
</evidence>
<evidence type="ECO:0000259" key="8">
    <source>
        <dbReference type="Pfam" id="PF00920"/>
    </source>
</evidence>
<sequence length="568" mass="60423">MSLRSSQWYSGNDRNSYMHRAWMRRGLPREAFDGERPHIAIANTASDLTPCNSHLNEVGKSVEQGIWAAGGIPLNLPVVSLGETNVRPTAMLWRNLAAMATEEMLRANPIDGVVLLGGCDKTIPSLLMAAASVDLPAVVMPGGPMLTGTFRGTPLGCGTDVWRLSEEVRAGTLSSKAFLDSESAMIRSRGHCNTMGTASTMACMAEALGMTLPGTSGTPAPDSRLLERSHETGRLAVDLVREGRRPSQVMTRGSFLNAIVTLAATGGSTNAVIHLLAIAGRLGVELDLDDFDRTGSGVPLLVDLLPAGRHLMDDLFRAGGLLAVFKEIADLLDPTAVTVTGRPLVDYLADAEIWDESVIRRRADPLLPDAGIAVLRGNLAPNGAVIKPAAASPELLQHRGRAVVFDSIEDVYARLDSPELDVDETSVLILRGCGPKGYPGMPEVGNLPLPAKLLAKGVRDMVRISDARMSGTAYGTVVLHTSPEAAAGGPLARVRTGDPIVLDVAARRLDVDVPEAEFAARKPAMDGHAEPVRGWQRLYIDHVTQADRGADLDFLTGSSGDYPGRESH</sequence>
<keyword evidence="4" id="KW-0408">Iron</keyword>
<dbReference type="InterPro" id="IPR042096">
    <property type="entry name" value="Dihydro-acid_dehy_C"/>
</dbReference>
<dbReference type="GO" id="GO:0046872">
    <property type="term" value="F:metal ion binding"/>
    <property type="evidence" value="ECO:0007669"/>
    <property type="project" value="UniProtKB-KW"/>
</dbReference>
<comment type="caution">
    <text evidence="10">The sequence shown here is derived from an EMBL/GenBank/DDBJ whole genome shotgun (WGS) entry which is preliminary data.</text>
</comment>
<dbReference type="InterPro" id="IPR052352">
    <property type="entry name" value="Sugar_Degrad_Dehydratases"/>
</dbReference>
<dbReference type="Proteomes" id="UP000660745">
    <property type="component" value="Unassembled WGS sequence"/>
</dbReference>
<evidence type="ECO:0000256" key="1">
    <source>
        <dbReference type="ARBA" id="ARBA00006486"/>
    </source>
</evidence>
<feature type="domain" description="Dihydroxy-acid/6-phosphogluconate dehydratase N-terminal" evidence="8">
    <location>
        <begin position="36"/>
        <end position="344"/>
    </location>
</feature>
<dbReference type="GO" id="GO:0009082">
    <property type="term" value="P:branched-chain amino acid biosynthetic process"/>
    <property type="evidence" value="ECO:0007669"/>
    <property type="project" value="UniProtKB-KW"/>
</dbReference>
<feature type="domain" description="Dihydroxy-acid/6-phosphogluconate dehydratase C-terminal" evidence="9">
    <location>
        <begin position="358"/>
        <end position="550"/>
    </location>
</feature>
<evidence type="ECO:0000256" key="2">
    <source>
        <dbReference type="ARBA" id="ARBA00022714"/>
    </source>
</evidence>
<dbReference type="NCBIfam" id="NF004784">
    <property type="entry name" value="PRK06131.1"/>
    <property type="match status" value="1"/>
</dbReference>
<comment type="similarity">
    <text evidence="1">Belongs to the IlvD/Edd family.</text>
</comment>
<evidence type="ECO:0000256" key="4">
    <source>
        <dbReference type="ARBA" id="ARBA00023004"/>
    </source>
</evidence>
<dbReference type="PANTHER" id="PTHR43183">
    <property type="entry name" value="HYPOTHETICAL DIHYDROXYACID DEHYDRATASE (EUROFUNG)-RELATED"/>
    <property type="match status" value="1"/>
</dbReference>
<dbReference type="InterPro" id="IPR056740">
    <property type="entry name" value="ILV_EDD_C"/>
</dbReference>
<accession>A0A918A3X7</accession>
<reference evidence="10" key="1">
    <citation type="journal article" date="2014" name="Int. J. Syst. Evol. Microbiol.">
        <title>Complete genome sequence of Corynebacterium casei LMG S-19264T (=DSM 44701T), isolated from a smear-ripened cheese.</title>
        <authorList>
            <consortium name="US DOE Joint Genome Institute (JGI-PGF)"/>
            <person name="Walter F."/>
            <person name="Albersmeier A."/>
            <person name="Kalinowski J."/>
            <person name="Ruckert C."/>
        </authorList>
    </citation>
    <scope>NUCLEOTIDE SEQUENCE</scope>
    <source>
        <strain evidence="10">CGMCC 4.7430</strain>
    </source>
</reference>
<dbReference type="InterPro" id="IPR037237">
    <property type="entry name" value="IlvD/EDD_N"/>
</dbReference>
<keyword evidence="2" id="KW-0001">2Fe-2S</keyword>
<evidence type="ECO:0000256" key="3">
    <source>
        <dbReference type="ARBA" id="ARBA00022723"/>
    </source>
</evidence>
<name>A0A918A3X7_9ACTN</name>
<evidence type="ECO:0000256" key="5">
    <source>
        <dbReference type="ARBA" id="ARBA00023014"/>
    </source>
</evidence>
<keyword evidence="6" id="KW-0456">Lyase</keyword>